<dbReference type="InterPro" id="IPR005119">
    <property type="entry name" value="LysR_subst-bd"/>
</dbReference>
<evidence type="ECO:0000313" key="6">
    <source>
        <dbReference type="EMBL" id="NWC81711.1"/>
    </source>
</evidence>
<dbReference type="AlphaFoldDB" id="A0A7Y8D2T0"/>
<keyword evidence="4" id="KW-0804">Transcription</keyword>
<dbReference type="GO" id="GO:0003700">
    <property type="term" value="F:DNA-binding transcription factor activity"/>
    <property type="evidence" value="ECO:0007669"/>
    <property type="project" value="InterPro"/>
</dbReference>
<sequence length="319" mass="35547">MLPALSSRGLVNRLRYKHLLMLVTLGNSQNLHRAAEALSMSQPATTRMLQEIEEAFGCALFERKARGMQPTALGKELLRYARAALNGLDRCAAELAERQAGGYGFLAIGAILSALPDLVIDAIGVIKQRHPLLRLKVLGDTSDQLIELLEQRRVDVAVARLGSALNHKRFEFQAIGNERLIAVVRAGHPAAKSRDLPLEDLIERWPWILQPDSAPARIALDEAFARQGLAAPTDIIECSSVFTMLQLMRITDGILVISENLLSDHLSMGLIVKLDLPLEARMAPFGILLRRNETLTAELEEFLEEIYRRTENRVDAHWK</sequence>
<evidence type="ECO:0000256" key="3">
    <source>
        <dbReference type="ARBA" id="ARBA00023125"/>
    </source>
</evidence>
<protein>
    <submittedName>
        <fullName evidence="6">LysR family transcriptional regulator</fullName>
    </submittedName>
</protein>
<dbReference type="Pfam" id="PF00126">
    <property type="entry name" value="HTH_1"/>
    <property type="match status" value="1"/>
</dbReference>
<evidence type="ECO:0000256" key="4">
    <source>
        <dbReference type="ARBA" id="ARBA00023163"/>
    </source>
</evidence>
<evidence type="ECO:0000256" key="1">
    <source>
        <dbReference type="ARBA" id="ARBA00009437"/>
    </source>
</evidence>
<dbReference type="InterPro" id="IPR050950">
    <property type="entry name" value="HTH-type_LysR_regulators"/>
</dbReference>
<dbReference type="EMBL" id="JACARV010000042">
    <property type="protein sequence ID" value="NWC81711.1"/>
    <property type="molecule type" value="Genomic_DNA"/>
</dbReference>
<dbReference type="Gene3D" id="3.40.190.290">
    <property type="match status" value="1"/>
</dbReference>
<dbReference type="Gene3D" id="1.10.10.10">
    <property type="entry name" value="Winged helix-like DNA-binding domain superfamily/Winged helix DNA-binding domain"/>
    <property type="match status" value="1"/>
</dbReference>
<dbReference type="PANTHER" id="PTHR30419:SF8">
    <property type="entry name" value="NITROGEN ASSIMILATION TRANSCRIPTIONAL ACTIVATOR-RELATED"/>
    <property type="match status" value="1"/>
</dbReference>
<feature type="domain" description="HTH lysR-type" evidence="5">
    <location>
        <begin position="14"/>
        <end position="71"/>
    </location>
</feature>
<evidence type="ECO:0000256" key="2">
    <source>
        <dbReference type="ARBA" id="ARBA00023015"/>
    </source>
</evidence>
<dbReference type="RefSeq" id="WP_161871915.1">
    <property type="nucleotide sequence ID" value="NZ_JACARV010000042.1"/>
</dbReference>
<keyword evidence="3" id="KW-0238">DNA-binding</keyword>
<gene>
    <name evidence="6" type="ORF">HX798_15645</name>
</gene>
<dbReference type="InterPro" id="IPR036390">
    <property type="entry name" value="WH_DNA-bd_sf"/>
</dbReference>
<dbReference type="InterPro" id="IPR000847">
    <property type="entry name" value="LysR_HTH_N"/>
</dbReference>
<dbReference type="PANTHER" id="PTHR30419">
    <property type="entry name" value="HTH-TYPE TRANSCRIPTIONAL REGULATOR YBHD"/>
    <property type="match status" value="1"/>
</dbReference>
<organism evidence="6 7">
    <name type="scientific">Pseudomonas putida</name>
    <name type="common">Arthrobacter siderocapsulatus</name>
    <dbReference type="NCBI Taxonomy" id="303"/>
    <lineage>
        <taxon>Bacteria</taxon>
        <taxon>Pseudomonadati</taxon>
        <taxon>Pseudomonadota</taxon>
        <taxon>Gammaproteobacteria</taxon>
        <taxon>Pseudomonadales</taxon>
        <taxon>Pseudomonadaceae</taxon>
        <taxon>Pseudomonas</taxon>
    </lineage>
</organism>
<proteinExistence type="inferred from homology"/>
<dbReference type="GO" id="GO:0003677">
    <property type="term" value="F:DNA binding"/>
    <property type="evidence" value="ECO:0007669"/>
    <property type="project" value="UniProtKB-KW"/>
</dbReference>
<dbReference type="InterPro" id="IPR036388">
    <property type="entry name" value="WH-like_DNA-bd_sf"/>
</dbReference>
<evidence type="ECO:0000259" key="5">
    <source>
        <dbReference type="PROSITE" id="PS50931"/>
    </source>
</evidence>
<keyword evidence="2" id="KW-0805">Transcription regulation</keyword>
<dbReference type="SUPFAM" id="SSF46785">
    <property type="entry name" value="Winged helix' DNA-binding domain"/>
    <property type="match status" value="1"/>
</dbReference>
<dbReference type="GO" id="GO:0005829">
    <property type="term" value="C:cytosol"/>
    <property type="evidence" value="ECO:0007669"/>
    <property type="project" value="TreeGrafter"/>
</dbReference>
<dbReference type="PRINTS" id="PR00039">
    <property type="entry name" value="HTHLYSR"/>
</dbReference>
<dbReference type="PROSITE" id="PS50931">
    <property type="entry name" value="HTH_LYSR"/>
    <property type="match status" value="1"/>
</dbReference>
<reference evidence="6 7" key="1">
    <citation type="submission" date="2020-04" db="EMBL/GenBank/DDBJ databases">
        <title>Molecular characterization of pseudomonads from Agaricus bisporus reveal novel blotch 2 pathogens in Western Europe.</title>
        <authorList>
            <person name="Taparia T."/>
            <person name="Krijger M."/>
            <person name="Haynes E."/>
            <person name="Elpinstone J.G."/>
            <person name="Noble R."/>
            <person name="Van Der Wolf J."/>
        </authorList>
    </citation>
    <scope>NUCLEOTIDE SEQUENCE [LARGE SCALE GENOMIC DNA]</scope>
    <source>
        <strain evidence="6 7">P7765</strain>
    </source>
</reference>
<comment type="caution">
    <text evidence="6">The sequence shown here is derived from an EMBL/GenBank/DDBJ whole genome shotgun (WGS) entry which is preliminary data.</text>
</comment>
<accession>A0A7Y8D2T0</accession>
<comment type="similarity">
    <text evidence="1">Belongs to the LysR transcriptional regulatory family.</text>
</comment>
<dbReference type="Pfam" id="PF03466">
    <property type="entry name" value="LysR_substrate"/>
    <property type="match status" value="1"/>
</dbReference>
<name>A0A7Y8D2T0_PSEPU</name>
<dbReference type="SUPFAM" id="SSF53850">
    <property type="entry name" value="Periplasmic binding protein-like II"/>
    <property type="match status" value="1"/>
</dbReference>
<evidence type="ECO:0000313" key="7">
    <source>
        <dbReference type="Proteomes" id="UP000542695"/>
    </source>
</evidence>
<dbReference type="Proteomes" id="UP000542695">
    <property type="component" value="Unassembled WGS sequence"/>
</dbReference>